<dbReference type="EMBL" id="VXIV02000096">
    <property type="protein sequence ID" value="KAF6040848.1"/>
    <property type="molecule type" value="Genomic_DNA"/>
</dbReference>
<comment type="caution">
    <text evidence="1">The sequence shown here is derived from an EMBL/GenBank/DDBJ whole genome shotgun (WGS) entry which is preliminary data.</text>
</comment>
<accession>A0A7J7KRS6</accession>
<evidence type="ECO:0000313" key="2">
    <source>
        <dbReference type="Proteomes" id="UP000593567"/>
    </source>
</evidence>
<reference evidence="1" key="1">
    <citation type="submission" date="2020-06" db="EMBL/GenBank/DDBJ databases">
        <title>Draft genome of Bugula neritina, a colonial animal packing powerful symbionts and potential medicines.</title>
        <authorList>
            <person name="Rayko M."/>
        </authorList>
    </citation>
    <scope>NUCLEOTIDE SEQUENCE [LARGE SCALE GENOMIC DNA]</scope>
    <source>
        <strain evidence="1">Kwan_BN1</strain>
    </source>
</reference>
<protein>
    <submittedName>
        <fullName evidence="1">Uncharacterized protein</fullName>
    </submittedName>
</protein>
<proteinExistence type="predicted"/>
<sequence>MPFLTSKLDYKISVGLLLLAKCLDTINCPDRLPSLTWIISPGTVQWINIMLECIHPTRISGNGLERGQPRILYHKLLVLTDVAHTAFSFQLQLPALHYLNY</sequence>
<keyword evidence="2" id="KW-1185">Reference proteome</keyword>
<dbReference type="AlphaFoldDB" id="A0A7J7KRS6"/>
<name>A0A7J7KRS6_BUGNE</name>
<evidence type="ECO:0000313" key="1">
    <source>
        <dbReference type="EMBL" id="KAF6040848.1"/>
    </source>
</evidence>
<dbReference type="Proteomes" id="UP000593567">
    <property type="component" value="Unassembled WGS sequence"/>
</dbReference>
<gene>
    <name evidence="1" type="ORF">EB796_000831</name>
</gene>
<organism evidence="1 2">
    <name type="scientific">Bugula neritina</name>
    <name type="common">Brown bryozoan</name>
    <name type="synonym">Sertularia neritina</name>
    <dbReference type="NCBI Taxonomy" id="10212"/>
    <lineage>
        <taxon>Eukaryota</taxon>
        <taxon>Metazoa</taxon>
        <taxon>Spiralia</taxon>
        <taxon>Lophotrochozoa</taxon>
        <taxon>Bryozoa</taxon>
        <taxon>Gymnolaemata</taxon>
        <taxon>Cheilostomatida</taxon>
        <taxon>Flustrina</taxon>
        <taxon>Buguloidea</taxon>
        <taxon>Bugulidae</taxon>
        <taxon>Bugula</taxon>
    </lineage>
</organism>